<evidence type="ECO:0000256" key="2">
    <source>
        <dbReference type="ARBA" id="ARBA00010663"/>
    </source>
</evidence>
<dbReference type="GeneTree" id="ENSGT00940000164460"/>
<dbReference type="InterPro" id="IPR017452">
    <property type="entry name" value="GPCR_Rhodpsn_7TM"/>
</dbReference>
<evidence type="ECO:0000256" key="11">
    <source>
        <dbReference type="RuleBase" id="RU363047"/>
    </source>
</evidence>
<accession>A0A8C8UDD1</accession>
<evidence type="ECO:0000256" key="6">
    <source>
        <dbReference type="ARBA" id="ARBA00023136"/>
    </source>
</evidence>
<feature type="domain" description="G-protein coupled receptors family 1 profile" evidence="12">
    <location>
        <begin position="37"/>
        <end position="279"/>
    </location>
</feature>
<comment type="subcellular location">
    <subcellularLocation>
        <location evidence="11">Cell membrane</location>
        <topology evidence="11">Multi-pass membrane protein</topology>
    </subcellularLocation>
    <subcellularLocation>
        <location evidence="1">Membrane</location>
        <topology evidence="1">Multi-pass membrane protein</topology>
    </subcellularLocation>
</comment>
<dbReference type="Proteomes" id="UP000694547">
    <property type="component" value="Chromosome 4"/>
</dbReference>
<dbReference type="GO" id="GO:0004930">
    <property type="term" value="F:G protein-coupled receptor activity"/>
    <property type="evidence" value="ECO:0007669"/>
    <property type="project" value="UniProtKB-KW"/>
</dbReference>
<dbReference type="PROSITE" id="PS00237">
    <property type="entry name" value="G_PROTEIN_RECEP_F1_1"/>
    <property type="match status" value="1"/>
</dbReference>
<dbReference type="PROSITE" id="PS50262">
    <property type="entry name" value="G_PROTEIN_RECEP_F1_2"/>
    <property type="match status" value="1"/>
</dbReference>
<keyword evidence="11" id="KW-0716">Sensory transduction</keyword>
<keyword evidence="11" id="KW-0552">Olfaction</keyword>
<feature type="transmembrane region" description="Helical" evidence="11">
    <location>
        <begin position="16"/>
        <end position="43"/>
    </location>
</feature>
<keyword evidence="5 10" id="KW-0297">G-protein coupled receptor</keyword>
<protein>
    <recommendedName>
        <fullName evidence="11">Olfactory receptor</fullName>
    </recommendedName>
</protein>
<comment type="similarity">
    <text evidence="2 10">Belongs to the G-protein coupled receptor 1 family.</text>
</comment>
<keyword evidence="11" id="KW-1003">Cell membrane</keyword>
<keyword evidence="8 10" id="KW-0675">Receptor</keyword>
<keyword evidence="7" id="KW-1015">Disulfide bond</keyword>
<evidence type="ECO:0000313" key="14">
    <source>
        <dbReference type="Proteomes" id="UP000694547"/>
    </source>
</evidence>
<dbReference type="Pfam" id="PF13853">
    <property type="entry name" value="7tm_4"/>
    <property type="match status" value="1"/>
</dbReference>
<dbReference type="PRINTS" id="PR00245">
    <property type="entry name" value="OLFACTORYR"/>
</dbReference>
<evidence type="ECO:0000259" key="12">
    <source>
        <dbReference type="PROSITE" id="PS50262"/>
    </source>
</evidence>
<dbReference type="GO" id="GO:0005886">
    <property type="term" value="C:plasma membrane"/>
    <property type="evidence" value="ECO:0007669"/>
    <property type="project" value="UniProtKB-SubCell"/>
</dbReference>
<evidence type="ECO:0000256" key="9">
    <source>
        <dbReference type="ARBA" id="ARBA00023224"/>
    </source>
</evidence>
<keyword evidence="4 11" id="KW-1133">Transmembrane helix</keyword>
<dbReference type="InterPro" id="IPR000725">
    <property type="entry name" value="Olfact_rcpt"/>
</dbReference>
<feature type="transmembrane region" description="Helical" evidence="11">
    <location>
        <begin position="229"/>
        <end position="250"/>
    </location>
</feature>
<evidence type="ECO:0000256" key="10">
    <source>
        <dbReference type="RuleBase" id="RU000688"/>
    </source>
</evidence>
<proteinExistence type="inferred from homology"/>
<reference evidence="13" key="2">
    <citation type="submission" date="2025-08" db="UniProtKB">
        <authorList>
            <consortium name="Ensembl"/>
        </authorList>
    </citation>
    <scope>IDENTIFICATION</scope>
</reference>
<feature type="transmembrane region" description="Helical" evidence="11">
    <location>
        <begin position="55"/>
        <end position="74"/>
    </location>
</feature>
<evidence type="ECO:0000256" key="1">
    <source>
        <dbReference type="ARBA" id="ARBA00004141"/>
    </source>
</evidence>
<dbReference type="PRINTS" id="PR00237">
    <property type="entry name" value="GPCRRHODOPSN"/>
</dbReference>
<dbReference type="SUPFAM" id="SSF81321">
    <property type="entry name" value="Family A G protein-coupled receptor-like"/>
    <property type="match status" value="1"/>
</dbReference>
<dbReference type="InterPro" id="IPR000276">
    <property type="entry name" value="GPCR_Rhodpsn"/>
</dbReference>
<evidence type="ECO:0000256" key="3">
    <source>
        <dbReference type="ARBA" id="ARBA00022692"/>
    </source>
</evidence>
<keyword evidence="3 10" id="KW-0812">Transmembrane</keyword>
<organism evidence="13 14">
    <name type="scientific">Peromyscus maniculatus bairdii</name>
    <name type="common">Prairie deer mouse</name>
    <dbReference type="NCBI Taxonomy" id="230844"/>
    <lineage>
        <taxon>Eukaryota</taxon>
        <taxon>Metazoa</taxon>
        <taxon>Chordata</taxon>
        <taxon>Craniata</taxon>
        <taxon>Vertebrata</taxon>
        <taxon>Euteleostomi</taxon>
        <taxon>Mammalia</taxon>
        <taxon>Eutheria</taxon>
        <taxon>Euarchontoglires</taxon>
        <taxon>Glires</taxon>
        <taxon>Rodentia</taxon>
        <taxon>Myomorpha</taxon>
        <taxon>Muroidea</taxon>
        <taxon>Cricetidae</taxon>
        <taxon>Neotominae</taxon>
        <taxon>Peromyscus</taxon>
    </lineage>
</organism>
<evidence type="ECO:0000256" key="7">
    <source>
        <dbReference type="ARBA" id="ARBA00023157"/>
    </source>
</evidence>
<dbReference type="PANTHER" id="PTHR48002">
    <property type="entry name" value="OLFACTORY RECEPTOR"/>
    <property type="match status" value="1"/>
</dbReference>
<dbReference type="CDD" id="cd15226">
    <property type="entry name" value="7tmA_OR4-like"/>
    <property type="match status" value="1"/>
</dbReference>
<dbReference type="InterPro" id="IPR050427">
    <property type="entry name" value="Olfactory_Receptors"/>
</dbReference>
<sequence>FMILYHLSFPPSFTTFLQICIVLFLVFSMFYVAGVLGNFLVVLTVIADPHLHSPMYFLLANLSFIDMCVSSITVPKMISDLLKERKVISLQGCIAQMFFIHVSGGTEMVLLIVMAYDRYIAICKPLHYLTIMNPRTCILLLVVTWTIGIMHSLIQIVFVANLQFCGHSEVDSFYCDLPRFIKLACTVTYRLDLMVTANSGFISLGTFITLMVSYALMLVTVWQHSSGALSTLSAHISVVVLFFGPLIFVYTWPSSTIHLDKFLAIFDAVFTPFLNPVIYTFRNQEMKMAMKRVCRQLLSYTKIS</sequence>
<reference evidence="13" key="3">
    <citation type="submission" date="2025-09" db="UniProtKB">
        <authorList>
            <consortium name="Ensembl"/>
        </authorList>
    </citation>
    <scope>IDENTIFICATION</scope>
</reference>
<feature type="transmembrane region" description="Helical" evidence="11">
    <location>
        <begin position="137"/>
        <end position="160"/>
    </location>
</feature>
<keyword evidence="6 11" id="KW-0472">Membrane</keyword>
<dbReference type="Gene3D" id="1.20.1070.10">
    <property type="entry name" value="Rhodopsin 7-helix transmembrane proteins"/>
    <property type="match status" value="1"/>
</dbReference>
<dbReference type="FunFam" id="1.20.1070.10:FF:000012">
    <property type="entry name" value="Olfactory receptor"/>
    <property type="match status" value="1"/>
</dbReference>
<keyword evidence="14" id="KW-1185">Reference proteome</keyword>
<keyword evidence="9 10" id="KW-0807">Transducer</keyword>
<evidence type="ECO:0000256" key="8">
    <source>
        <dbReference type="ARBA" id="ARBA00023170"/>
    </source>
</evidence>
<feature type="transmembrane region" description="Helical" evidence="11">
    <location>
        <begin position="262"/>
        <end position="281"/>
    </location>
</feature>
<name>A0A8C8UDD1_PERMB</name>
<dbReference type="Ensembl" id="ENSPEMT00000039949.1">
    <property type="protein sequence ID" value="ENSPEMP00000033685.1"/>
    <property type="gene ID" value="ENSPEMG00000025291.1"/>
</dbReference>
<reference evidence="13 14" key="1">
    <citation type="submission" date="2018-10" db="EMBL/GenBank/DDBJ databases">
        <title>Improved assembly of the deer mouse Peromyscus maniculatus genome.</title>
        <authorList>
            <person name="Lassance J.-M."/>
            <person name="Hoekstra H.E."/>
        </authorList>
    </citation>
    <scope>NUCLEOTIDE SEQUENCE [LARGE SCALE GENOMIC DNA]</scope>
</reference>
<evidence type="ECO:0000313" key="13">
    <source>
        <dbReference type="Ensembl" id="ENSPEMP00000033685.1"/>
    </source>
</evidence>
<dbReference type="AlphaFoldDB" id="A0A8C8UDD1"/>
<feature type="transmembrane region" description="Helical" evidence="11">
    <location>
        <begin position="94"/>
        <end position="116"/>
    </location>
</feature>
<evidence type="ECO:0000256" key="4">
    <source>
        <dbReference type="ARBA" id="ARBA00022989"/>
    </source>
</evidence>
<evidence type="ECO:0000256" key="5">
    <source>
        <dbReference type="ARBA" id="ARBA00023040"/>
    </source>
</evidence>
<feature type="transmembrane region" description="Helical" evidence="11">
    <location>
        <begin position="201"/>
        <end position="222"/>
    </location>
</feature>
<dbReference type="GO" id="GO:0004984">
    <property type="term" value="F:olfactory receptor activity"/>
    <property type="evidence" value="ECO:0007669"/>
    <property type="project" value="InterPro"/>
</dbReference>